<dbReference type="AlphaFoldDB" id="A0AAV4Q3T3"/>
<dbReference type="Proteomes" id="UP001054945">
    <property type="component" value="Unassembled WGS sequence"/>
</dbReference>
<keyword evidence="3" id="KW-1185">Reference proteome</keyword>
<evidence type="ECO:0000313" key="3">
    <source>
        <dbReference type="Proteomes" id="UP001054945"/>
    </source>
</evidence>
<feature type="compositionally biased region" description="Low complexity" evidence="1">
    <location>
        <begin position="80"/>
        <end position="91"/>
    </location>
</feature>
<protein>
    <submittedName>
        <fullName evidence="2">Uncharacterized protein</fullName>
    </submittedName>
</protein>
<evidence type="ECO:0000256" key="1">
    <source>
        <dbReference type="SAM" id="MobiDB-lite"/>
    </source>
</evidence>
<reference evidence="2 3" key="1">
    <citation type="submission" date="2021-06" db="EMBL/GenBank/DDBJ databases">
        <title>Caerostris extrusa draft genome.</title>
        <authorList>
            <person name="Kono N."/>
            <person name="Arakawa K."/>
        </authorList>
    </citation>
    <scope>NUCLEOTIDE SEQUENCE [LARGE SCALE GENOMIC DNA]</scope>
</reference>
<gene>
    <name evidence="2" type="ORF">CEXT_337471</name>
</gene>
<sequence length="124" mass="13484">MTLKGHQRHLPGEEPGATHPRPRTRGHPRDARQQRGQRPLLRGGGAGALRGGAHRRAHSQVPADRTLRQPPHATLRRVHQPGPLREQGGQEEPPPHPAVDPQGTQGGRAEAEPRGQDGQSEFVV</sequence>
<name>A0AAV4Q3T3_CAEEX</name>
<dbReference type="EMBL" id="BPLR01005733">
    <property type="protein sequence ID" value="GIY04598.1"/>
    <property type="molecule type" value="Genomic_DNA"/>
</dbReference>
<proteinExistence type="predicted"/>
<feature type="region of interest" description="Disordered" evidence="1">
    <location>
        <begin position="1"/>
        <end position="124"/>
    </location>
</feature>
<comment type="caution">
    <text evidence="2">The sequence shown here is derived from an EMBL/GenBank/DDBJ whole genome shotgun (WGS) entry which is preliminary data.</text>
</comment>
<organism evidence="2 3">
    <name type="scientific">Caerostris extrusa</name>
    <name type="common">Bark spider</name>
    <name type="synonym">Caerostris bankana</name>
    <dbReference type="NCBI Taxonomy" id="172846"/>
    <lineage>
        <taxon>Eukaryota</taxon>
        <taxon>Metazoa</taxon>
        <taxon>Ecdysozoa</taxon>
        <taxon>Arthropoda</taxon>
        <taxon>Chelicerata</taxon>
        <taxon>Arachnida</taxon>
        <taxon>Araneae</taxon>
        <taxon>Araneomorphae</taxon>
        <taxon>Entelegynae</taxon>
        <taxon>Araneoidea</taxon>
        <taxon>Araneidae</taxon>
        <taxon>Caerostris</taxon>
    </lineage>
</organism>
<evidence type="ECO:0000313" key="2">
    <source>
        <dbReference type="EMBL" id="GIY04598.1"/>
    </source>
</evidence>
<accession>A0AAV4Q3T3</accession>